<accession>N1Q078</accession>
<dbReference type="Proteomes" id="UP000016933">
    <property type="component" value="Unassembled WGS sequence"/>
</dbReference>
<dbReference type="EMBL" id="KB446535">
    <property type="protein sequence ID" value="EME49077.1"/>
    <property type="molecule type" value="Genomic_DNA"/>
</dbReference>
<protein>
    <submittedName>
        <fullName evidence="1">Uncharacterized protein</fullName>
    </submittedName>
</protein>
<keyword evidence="2" id="KW-1185">Reference proteome</keyword>
<evidence type="ECO:0000313" key="2">
    <source>
        <dbReference type="Proteomes" id="UP000016933"/>
    </source>
</evidence>
<reference evidence="1 2" key="2">
    <citation type="journal article" date="2012" name="PLoS Pathog.">
        <title>Diverse lifestyles and strategies of plant pathogenesis encoded in the genomes of eighteen Dothideomycetes fungi.</title>
        <authorList>
            <person name="Ohm R.A."/>
            <person name="Feau N."/>
            <person name="Henrissat B."/>
            <person name="Schoch C.L."/>
            <person name="Horwitz B.A."/>
            <person name="Barry K.W."/>
            <person name="Condon B.J."/>
            <person name="Copeland A.C."/>
            <person name="Dhillon B."/>
            <person name="Glaser F."/>
            <person name="Hesse C.N."/>
            <person name="Kosti I."/>
            <person name="LaButti K."/>
            <person name="Lindquist E.A."/>
            <person name="Lucas S."/>
            <person name="Salamov A.A."/>
            <person name="Bradshaw R.E."/>
            <person name="Ciuffetti L."/>
            <person name="Hamelin R.C."/>
            <person name="Kema G.H.J."/>
            <person name="Lawrence C."/>
            <person name="Scott J.A."/>
            <person name="Spatafora J.W."/>
            <person name="Turgeon B.G."/>
            <person name="de Wit P.J.G.M."/>
            <person name="Zhong S."/>
            <person name="Goodwin S.B."/>
            <person name="Grigoriev I.V."/>
        </authorList>
    </citation>
    <scope>NUCLEOTIDE SEQUENCE [LARGE SCALE GENOMIC DNA]</scope>
    <source>
        <strain evidence="2">NZE10 / CBS 128990</strain>
    </source>
</reference>
<proteinExistence type="predicted"/>
<dbReference type="eggNOG" id="ENOG502R0VJ">
    <property type="taxonomic scope" value="Eukaryota"/>
</dbReference>
<name>N1Q078_DOTSN</name>
<organism evidence="1 2">
    <name type="scientific">Dothistroma septosporum (strain NZE10 / CBS 128990)</name>
    <name type="common">Red band needle blight fungus</name>
    <name type="synonym">Mycosphaerella pini</name>
    <dbReference type="NCBI Taxonomy" id="675120"/>
    <lineage>
        <taxon>Eukaryota</taxon>
        <taxon>Fungi</taxon>
        <taxon>Dikarya</taxon>
        <taxon>Ascomycota</taxon>
        <taxon>Pezizomycotina</taxon>
        <taxon>Dothideomycetes</taxon>
        <taxon>Dothideomycetidae</taxon>
        <taxon>Mycosphaerellales</taxon>
        <taxon>Mycosphaerellaceae</taxon>
        <taxon>Dothistroma</taxon>
    </lineage>
</organism>
<reference evidence="2" key="1">
    <citation type="journal article" date="2012" name="PLoS Genet.">
        <title>The genomes of the fungal plant pathogens Cladosporium fulvum and Dothistroma septosporum reveal adaptation to different hosts and lifestyles but also signatures of common ancestry.</title>
        <authorList>
            <person name="de Wit P.J.G.M."/>
            <person name="van der Burgt A."/>
            <person name="Oekmen B."/>
            <person name="Stergiopoulos I."/>
            <person name="Abd-Elsalam K.A."/>
            <person name="Aerts A.L."/>
            <person name="Bahkali A.H."/>
            <person name="Beenen H.G."/>
            <person name="Chettri P."/>
            <person name="Cox M.P."/>
            <person name="Datema E."/>
            <person name="de Vries R.P."/>
            <person name="Dhillon B."/>
            <person name="Ganley A.R."/>
            <person name="Griffiths S.A."/>
            <person name="Guo Y."/>
            <person name="Hamelin R.C."/>
            <person name="Henrissat B."/>
            <person name="Kabir M.S."/>
            <person name="Jashni M.K."/>
            <person name="Kema G."/>
            <person name="Klaubauf S."/>
            <person name="Lapidus A."/>
            <person name="Levasseur A."/>
            <person name="Lindquist E."/>
            <person name="Mehrabi R."/>
            <person name="Ohm R.A."/>
            <person name="Owen T.J."/>
            <person name="Salamov A."/>
            <person name="Schwelm A."/>
            <person name="Schijlen E."/>
            <person name="Sun H."/>
            <person name="van den Burg H.A."/>
            <person name="van Ham R.C.H.J."/>
            <person name="Zhang S."/>
            <person name="Goodwin S.B."/>
            <person name="Grigoriev I.V."/>
            <person name="Collemare J."/>
            <person name="Bradshaw R.E."/>
        </authorList>
    </citation>
    <scope>NUCLEOTIDE SEQUENCE [LARGE SCALE GENOMIC DNA]</scope>
    <source>
        <strain evidence="2">NZE10 / CBS 128990</strain>
    </source>
</reference>
<gene>
    <name evidence="1" type="ORF">DOTSEDRAFT_40311</name>
</gene>
<dbReference type="AlphaFoldDB" id="N1Q078"/>
<sequence>MIREGVQGSAKRGPGLSDLLKGKPRLANVPIGNPYAAARAYNSGEVGENLDAVSRGQPGYVNDIANWLQGWDGRGEGYRNCG</sequence>
<evidence type="ECO:0000313" key="1">
    <source>
        <dbReference type="EMBL" id="EME49077.1"/>
    </source>
</evidence>
<dbReference type="HOGENOM" id="CLU_2558251_0_0_1"/>